<sequence>MTDIIPNLEKYIRDTGLPNPNSFKNNNIRLVKDYIVRFETAKEAEGHLQDAFTVAYCNVKPSSSRSGGTLIIDVLFEEAKTENVIRVESLRILRAGVTRASSQLKRNEVTI</sequence>
<reference evidence="1 2" key="1">
    <citation type="submission" date="2024-04" db="EMBL/GenBank/DDBJ databases">
        <title>genome sequences of Mucor flavus KT1a and Helicostylum pulchrum KT1b strains isolation_sourced from the surface of a dry-aged beef.</title>
        <authorList>
            <person name="Toyotome T."/>
            <person name="Hosono M."/>
            <person name="Torimaru M."/>
            <person name="Fukuda K."/>
            <person name="Mikami N."/>
        </authorList>
    </citation>
    <scope>NUCLEOTIDE SEQUENCE [LARGE SCALE GENOMIC DNA]</scope>
    <source>
        <strain evidence="1 2">KT1b</strain>
    </source>
</reference>
<dbReference type="Proteomes" id="UP001476247">
    <property type="component" value="Unassembled WGS sequence"/>
</dbReference>
<comment type="caution">
    <text evidence="1">The sequence shown here is derived from an EMBL/GenBank/DDBJ whole genome shotgun (WGS) entry which is preliminary data.</text>
</comment>
<organism evidence="1 2">
    <name type="scientific">Helicostylum pulchrum</name>
    <dbReference type="NCBI Taxonomy" id="562976"/>
    <lineage>
        <taxon>Eukaryota</taxon>
        <taxon>Fungi</taxon>
        <taxon>Fungi incertae sedis</taxon>
        <taxon>Mucoromycota</taxon>
        <taxon>Mucoromycotina</taxon>
        <taxon>Mucoromycetes</taxon>
        <taxon>Mucorales</taxon>
        <taxon>Mucorineae</taxon>
        <taxon>Mucoraceae</taxon>
        <taxon>Helicostylum</taxon>
    </lineage>
</organism>
<proteinExistence type="predicted"/>
<evidence type="ECO:0000313" key="1">
    <source>
        <dbReference type="EMBL" id="GAA5794900.1"/>
    </source>
</evidence>
<protein>
    <submittedName>
        <fullName evidence="1">Uncharacterized protein</fullName>
    </submittedName>
</protein>
<accession>A0ABP9XL20</accession>
<dbReference type="EMBL" id="BAABUJ010000004">
    <property type="protein sequence ID" value="GAA5794900.1"/>
    <property type="molecule type" value="Genomic_DNA"/>
</dbReference>
<evidence type="ECO:0000313" key="2">
    <source>
        <dbReference type="Proteomes" id="UP001476247"/>
    </source>
</evidence>
<name>A0ABP9XL20_9FUNG</name>
<keyword evidence="2" id="KW-1185">Reference proteome</keyword>
<gene>
    <name evidence="1" type="ORF">HPULCUR_000248</name>
</gene>